<organism evidence="2 3">
    <name type="scientific">Legionella quinlivanii</name>
    <dbReference type="NCBI Taxonomy" id="45073"/>
    <lineage>
        <taxon>Bacteria</taxon>
        <taxon>Pseudomonadati</taxon>
        <taxon>Pseudomonadota</taxon>
        <taxon>Gammaproteobacteria</taxon>
        <taxon>Legionellales</taxon>
        <taxon>Legionellaceae</taxon>
        <taxon>Legionella</taxon>
    </lineage>
</organism>
<dbReference type="PANTHER" id="PTHR42912">
    <property type="entry name" value="METHYLTRANSFERASE"/>
    <property type="match status" value="1"/>
</dbReference>
<proteinExistence type="predicted"/>
<dbReference type="GO" id="GO:0008757">
    <property type="term" value="F:S-adenosylmethionine-dependent methyltransferase activity"/>
    <property type="evidence" value="ECO:0007669"/>
    <property type="project" value="InterPro"/>
</dbReference>
<dbReference type="InterPro" id="IPR013216">
    <property type="entry name" value="Methyltransf_11"/>
</dbReference>
<dbReference type="InterPro" id="IPR029063">
    <property type="entry name" value="SAM-dependent_MTases_sf"/>
</dbReference>
<reference evidence="2 3" key="1">
    <citation type="submission" date="2015-11" db="EMBL/GenBank/DDBJ databases">
        <title>Genomic analysis of 38 Legionella species identifies large and diverse effector repertoires.</title>
        <authorList>
            <person name="Burstein D."/>
            <person name="Amaro F."/>
            <person name="Zusman T."/>
            <person name="Lifshitz Z."/>
            <person name="Cohen O."/>
            <person name="Gilbert J.A."/>
            <person name="Pupko T."/>
            <person name="Shuman H.A."/>
            <person name="Segal G."/>
        </authorList>
    </citation>
    <scope>NUCLEOTIDE SEQUENCE [LARGE SCALE GENOMIC DNA]</scope>
    <source>
        <strain evidence="2 3">CDC#1442-AUS-E</strain>
    </source>
</reference>
<keyword evidence="3" id="KW-1185">Reference proteome</keyword>
<dbReference type="AlphaFoldDB" id="A0A0W0XZ34"/>
<dbReference type="Proteomes" id="UP000054618">
    <property type="component" value="Unassembled WGS sequence"/>
</dbReference>
<name>A0A0W0XZ34_9GAMM</name>
<dbReference type="PATRIC" id="fig|45073.5.peg.2045"/>
<sequence>MTLYELKYIIEEIISAYHQNKYNLLMDSINRILDCNLTSSIEKMTSLTILLEGLYKHSWTLFSPEQLKNLRMMRWSNHYGTPTVPFLLTFSSQINQVCNSLRSGGSTLVNLEALKASPLYIIDHINQVLVKPNSIFEIAIPQLLQSNEAFIKTHNPQGGFVVKPCDIISEQFLLHAGQCYQNNGAVLEIGAGFGAASLLAGSKGVKVFCNDISAENLAVVKQLHLNQTKEGITASGDASEFILIPGDFPDELFSLPKNYFDAILISRVLHFFKGEKIDKAVSFAAKLLKPGGKLYITCETPYLKNWQSFLSEYEKRLKDNIEWPGEITNPADYECSGRVSSLPSFVHWMTKEVLERTLGRADLILDYSTYINRKEQFPDDLILSEYGKESVGIIGARKSPC</sequence>
<keyword evidence="2" id="KW-0808">Transferase</keyword>
<dbReference type="Pfam" id="PF08241">
    <property type="entry name" value="Methyltransf_11"/>
    <property type="match status" value="1"/>
</dbReference>
<evidence type="ECO:0000313" key="2">
    <source>
        <dbReference type="EMBL" id="KTD49728.1"/>
    </source>
</evidence>
<comment type="caution">
    <text evidence="2">The sequence shown here is derived from an EMBL/GenBank/DDBJ whole genome shotgun (WGS) entry which is preliminary data.</text>
</comment>
<dbReference type="InterPro" id="IPR050508">
    <property type="entry name" value="Methyltransf_Superfamily"/>
</dbReference>
<evidence type="ECO:0000259" key="1">
    <source>
        <dbReference type="Pfam" id="PF08241"/>
    </source>
</evidence>
<accession>A0A0W0XZ34</accession>
<keyword evidence="2" id="KW-0489">Methyltransferase</keyword>
<dbReference type="Gene3D" id="3.40.50.150">
    <property type="entry name" value="Vaccinia Virus protein VP39"/>
    <property type="match status" value="1"/>
</dbReference>
<feature type="domain" description="Methyltransferase type 11" evidence="1">
    <location>
        <begin position="187"/>
        <end position="296"/>
    </location>
</feature>
<gene>
    <name evidence="2" type="ORF">Lqui_1939</name>
</gene>
<protein>
    <submittedName>
        <fullName evidence="2">Putative Methyltransferase</fullName>
    </submittedName>
</protein>
<dbReference type="SUPFAM" id="SSF53335">
    <property type="entry name" value="S-adenosyl-L-methionine-dependent methyltransferases"/>
    <property type="match status" value="1"/>
</dbReference>
<dbReference type="OrthoDB" id="5632330at2"/>
<evidence type="ECO:0000313" key="3">
    <source>
        <dbReference type="Proteomes" id="UP000054618"/>
    </source>
</evidence>
<dbReference type="RefSeq" id="WP_058508036.1">
    <property type="nucleotide sequence ID" value="NZ_CAAAIK010000021.1"/>
</dbReference>
<dbReference type="GO" id="GO:0032259">
    <property type="term" value="P:methylation"/>
    <property type="evidence" value="ECO:0007669"/>
    <property type="project" value="UniProtKB-KW"/>
</dbReference>
<dbReference type="EMBL" id="LNYS01000010">
    <property type="protein sequence ID" value="KTD49728.1"/>
    <property type="molecule type" value="Genomic_DNA"/>
</dbReference>
<dbReference type="STRING" id="45073.Lqui_1939"/>
<dbReference type="CDD" id="cd02440">
    <property type="entry name" value="AdoMet_MTases"/>
    <property type="match status" value="1"/>
</dbReference>